<protein>
    <submittedName>
        <fullName evidence="1">Uncharacterized protein</fullName>
    </submittedName>
</protein>
<name>A0A8S5Q0H8_9CAUD</name>
<organism evidence="1">
    <name type="scientific">Siphoviridae sp. ctOCb13</name>
    <dbReference type="NCBI Taxonomy" id="2825477"/>
    <lineage>
        <taxon>Viruses</taxon>
        <taxon>Duplodnaviria</taxon>
        <taxon>Heunggongvirae</taxon>
        <taxon>Uroviricota</taxon>
        <taxon>Caudoviricetes</taxon>
    </lineage>
</organism>
<evidence type="ECO:0000313" key="1">
    <source>
        <dbReference type="EMBL" id="DAE12666.1"/>
    </source>
</evidence>
<sequence length="123" mass="14469">MGGSLALEGVCKFFPIFKFQFWFTFIYRRSNHLSPQNTPRSLQFRDSNHVLPAYFTFNQSIYLIIQRLNQIYPFNPKSRPQPLQPHQNQNPLKCPYFSDSIPQMINYTSEELASIVAHLRGQI</sequence>
<proteinExistence type="predicted"/>
<accession>A0A8S5Q0H8</accession>
<dbReference type="EMBL" id="BK015555">
    <property type="protein sequence ID" value="DAE12666.1"/>
    <property type="molecule type" value="Genomic_DNA"/>
</dbReference>
<reference evidence="1" key="1">
    <citation type="journal article" date="2021" name="Proc. Natl. Acad. Sci. U.S.A.">
        <title>A Catalog of Tens of Thousands of Viruses from Human Metagenomes Reveals Hidden Associations with Chronic Diseases.</title>
        <authorList>
            <person name="Tisza M.J."/>
            <person name="Buck C.B."/>
        </authorList>
    </citation>
    <scope>NUCLEOTIDE SEQUENCE</scope>
    <source>
        <strain evidence="1">CtOCb13</strain>
    </source>
</reference>